<protein>
    <recommendedName>
        <fullName evidence="7">Glutathione S-transferase</fullName>
    </recommendedName>
</protein>
<feature type="domain" description="GST C-terminal" evidence="4">
    <location>
        <begin position="92"/>
        <end position="215"/>
    </location>
</feature>
<dbReference type="PROSITE" id="PS50405">
    <property type="entry name" value="GST_CTER"/>
    <property type="match status" value="1"/>
</dbReference>
<dbReference type="Gene3D" id="3.40.30.10">
    <property type="entry name" value="Glutaredoxin"/>
    <property type="match status" value="1"/>
</dbReference>
<evidence type="ECO:0000259" key="3">
    <source>
        <dbReference type="PROSITE" id="PS50404"/>
    </source>
</evidence>
<organism evidence="5 6">
    <name type="scientific">[Candida] railenensis</name>
    <dbReference type="NCBI Taxonomy" id="45579"/>
    <lineage>
        <taxon>Eukaryota</taxon>
        <taxon>Fungi</taxon>
        <taxon>Dikarya</taxon>
        <taxon>Ascomycota</taxon>
        <taxon>Saccharomycotina</taxon>
        <taxon>Pichiomycetes</taxon>
        <taxon>Debaryomycetaceae</taxon>
        <taxon>Kurtzmaniella</taxon>
    </lineage>
</organism>
<dbReference type="SFLD" id="SFLDG00358">
    <property type="entry name" value="Main_(cytGST)"/>
    <property type="match status" value="1"/>
</dbReference>
<evidence type="ECO:0008006" key="7">
    <source>
        <dbReference type="Google" id="ProtNLM"/>
    </source>
</evidence>
<dbReference type="Pfam" id="PF00043">
    <property type="entry name" value="GST_C"/>
    <property type="match status" value="1"/>
</dbReference>
<dbReference type="SUPFAM" id="SSF52833">
    <property type="entry name" value="Thioredoxin-like"/>
    <property type="match status" value="1"/>
</dbReference>
<dbReference type="EMBL" id="CAKXYY010000016">
    <property type="protein sequence ID" value="CAH2354401.1"/>
    <property type="molecule type" value="Genomic_DNA"/>
</dbReference>
<dbReference type="Gene3D" id="1.20.1050.10">
    <property type="match status" value="1"/>
</dbReference>
<proteinExistence type="inferred from homology"/>
<evidence type="ECO:0000313" key="5">
    <source>
        <dbReference type="EMBL" id="CAH2354401.1"/>
    </source>
</evidence>
<dbReference type="CDD" id="cd03048">
    <property type="entry name" value="GST_N_Ure2p_like"/>
    <property type="match status" value="1"/>
</dbReference>
<feature type="domain" description="GST N-terminal" evidence="3">
    <location>
        <begin position="2"/>
        <end position="85"/>
    </location>
</feature>
<dbReference type="InterPro" id="IPR010987">
    <property type="entry name" value="Glutathione-S-Trfase_C-like"/>
</dbReference>
<dbReference type="SUPFAM" id="SSF47616">
    <property type="entry name" value="GST C-terminal domain-like"/>
    <property type="match status" value="1"/>
</dbReference>
<dbReference type="SFLD" id="SFLDS00019">
    <property type="entry name" value="Glutathione_Transferase_(cytos"/>
    <property type="match status" value="1"/>
</dbReference>
<evidence type="ECO:0000256" key="1">
    <source>
        <dbReference type="ARBA" id="ARBA00007409"/>
    </source>
</evidence>
<dbReference type="InterPro" id="IPR004046">
    <property type="entry name" value="GST_C"/>
</dbReference>
<dbReference type="InterPro" id="IPR040079">
    <property type="entry name" value="Glutathione_S-Trfase"/>
</dbReference>
<comment type="similarity">
    <text evidence="1 2">Belongs to the GST superfamily.</text>
</comment>
<sequence>MSTPIRLYTQATPNGLKVSILLELLGLKYDVTPIDFSKNEQKEDWYLKLNPNGRIPTIVDTSTNTILAETAAIMQYLVDTYDKENKFSYKIGTPLYYKQLEVLYFQMAGVGPMQGQMGHFKRAAPEKIPYAIERYENETKRLYSVVEEYLNRNKANGPFLVGDHLSIADIAVFTWANFLERGGIDIKPWPLLENWIESIAKLPAVQVGLNVPKRD</sequence>
<dbReference type="AlphaFoldDB" id="A0A9P0QTE5"/>
<dbReference type="Pfam" id="PF02798">
    <property type="entry name" value="GST_N"/>
    <property type="match status" value="1"/>
</dbReference>
<evidence type="ECO:0000259" key="4">
    <source>
        <dbReference type="PROSITE" id="PS50405"/>
    </source>
</evidence>
<comment type="caution">
    <text evidence="5">The sequence shown here is derived from an EMBL/GenBank/DDBJ whole genome shotgun (WGS) entry which is preliminary data.</text>
</comment>
<evidence type="ECO:0000313" key="6">
    <source>
        <dbReference type="Proteomes" id="UP000837801"/>
    </source>
</evidence>
<gene>
    <name evidence="5" type="ORF">CLIB1423_16S01860</name>
</gene>
<dbReference type="SFLD" id="SFLDG01151">
    <property type="entry name" value="Main.2:_Nu-like"/>
    <property type="match status" value="1"/>
</dbReference>
<dbReference type="Proteomes" id="UP000837801">
    <property type="component" value="Unassembled WGS sequence"/>
</dbReference>
<accession>A0A9P0QTE5</accession>
<dbReference type="InterPro" id="IPR036249">
    <property type="entry name" value="Thioredoxin-like_sf"/>
</dbReference>
<dbReference type="OrthoDB" id="422574at2759"/>
<reference evidence="5" key="1">
    <citation type="submission" date="2022-03" db="EMBL/GenBank/DDBJ databases">
        <authorList>
            <person name="Legras J.-L."/>
            <person name="Devillers H."/>
            <person name="Grondin C."/>
        </authorList>
    </citation>
    <scope>NUCLEOTIDE SEQUENCE</scope>
    <source>
        <strain evidence="5">CLIB 1423</strain>
    </source>
</reference>
<dbReference type="PROSITE" id="PS50404">
    <property type="entry name" value="GST_NTER"/>
    <property type="match status" value="1"/>
</dbReference>
<evidence type="ECO:0000256" key="2">
    <source>
        <dbReference type="RuleBase" id="RU003494"/>
    </source>
</evidence>
<keyword evidence="6" id="KW-1185">Reference proteome</keyword>
<dbReference type="InterPro" id="IPR036282">
    <property type="entry name" value="Glutathione-S-Trfase_C_sf"/>
</dbReference>
<dbReference type="PANTHER" id="PTHR44051:SF8">
    <property type="entry name" value="GLUTATHIONE S-TRANSFERASE GSTA"/>
    <property type="match status" value="1"/>
</dbReference>
<dbReference type="PANTHER" id="PTHR44051">
    <property type="entry name" value="GLUTATHIONE S-TRANSFERASE-RELATED"/>
    <property type="match status" value="1"/>
</dbReference>
<name>A0A9P0QTE5_9ASCO</name>
<dbReference type="InterPro" id="IPR004045">
    <property type="entry name" value="Glutathione_S-Trfase_N"/>
</dbReference>